<protein>
    <submittedName>
        <fullName evidence="6">RNase Phy3</fullName>
    </submittedName>
</protein>
<evidence type="ECO:0000256" key="4">
    <source>
        <dbReference type="ARBA" id="ARBA00023239"/>
    </source>
</evidence>
<dbReference type="InterPro" id="IPR018188">
    <property type="entry name" value="RNase_T2_His_AS_1"/>
</dbReference>
<comment type="similarity">
    <text evidence="1 5">Belongs to the RNase T2 family.</text>
</comment>
<proteinExistence type="inferred from homology"/>
<dbReference type="ExpressionAtlas" id="M1CHR0">
    <property type="expression patterns" value="baseline"/>
</dbReference>
<dbReference type="GO" id="GO:0016787">
    <property type="term" value="F:hydrolase activity"/>
    <property type="evidence" value="ECO:0007669"/>
    <property type="project" value="UniProtKB-KW"/>
</dbReference>
<evidence type="ECO:0000313" key="7">
    <source>
        <dbReference type="Proteomes" id="UP000011115"/>
    </source>
</evidence>
<dbReference type="GO" id="GO:0005576">
    <property type="term" value="C:extracellular region"/>
    <property type="evidence" value="ECO:0000318"/>
    <property type="project" value="GO_Central"/>
</dbReference>
<dbReference type="Proteomes" id="UP000011115">
    <property type="component" value="Unassembled WGS sequence"/>
</dbReference>
<dbReference type="Pfam" id="PF00445">
    <property type="entry name" value="Ribonuclease_T2"/>
    <property type="match status" value="1"/>
</dbReference>
<evidence type="ECO:0000256" key="2">
    <source>
        <dbReference type="ARBA" id="ARBA00022759"/>
    </source>
</evidence>
<evidence type="ECO:0000313" key="6">
    <source>
        <dbReference type="EnsemblPlants" id="PGSC0003DMT400067712"/>
    </source>
</evidence>
<dbReference type="OMA" id="CKDPLTN"/>
<dbReference type="SUPFAM" id="SSF55895">
    <property type="entry name" value="Ribonuclease Rh-like"/>
    <property type="match status" value="1"/>
</dbReference>
<dbReference type="InterPro" id="IPR001568">
    <property type="entry name" value="RNase_T2-like"/>
</dbReference>
<dbReference type="eggNOG" id="KOG1642">
    <property type="taxonomic scope" value="Eukaryota"/>
</dbReference>
<dbReference type="GO" id="GO:0004521">
    <property type="term" value="F:RNA endonuclease activity"/>
    <property type="evidence" value="ECO:0000318"/>
    <property type="project" value="GO_Central"/>
</dbReference>
<dbReference type="GO" id="GO:0033897">
    <property type="term" value="F:ribonuclease T2 activity"/>
    <property type="evidence" value="ECO:0007669"/>
    <property type="project" value="InterPro"/>
</dbReference>
<organism evidence="6 7">
    <name type="scientific">Solanum tuberosum</name>
    <name type="common">Potato</name>
    <dbReference type="NCBI Taxonomy" id="4113"/>
    <lineage>
        <taxon>Eukaryota</taxon>
        <taxon>Viridiplantae</taxon>
        <taxon>Streptophyta</taxon>
        <taxon>Embryophyta</taxon>
        <taxon>Tracheophyta</taxon>
        <taxon>Spermatophyta</taxon>
        <taxon>Magnoliopsida</taxon>
        <taxon>eudicotyledons</taxon>
        <taxon>Gunneridae</taxon>
        <taxon>Pentapetalae</taxon>
        <taxon>asterids</taxon>
        <taxon>lamiids</taxon>
        <taxon>Solanales</taxon>
        <taxon>Solanaceae</taxon>
        <taxon>Solanoideae</taxon>
        <taxon>Solaneae</taxon>
        <taxon>Solanum</taxon>
    </lineage>
</organism>
<evidence type="ECO:0000256" key="1">
    <source>
        <dbReference type="ARBA" id="ARBA00007469"/>
    </source>
</evidence>
<keyword evidence="2" id="KW-0540">Nuclease</keyword>
<evidence type="ECO:0000256" key="3">
    <source>
        <dbReference type="ARBA" id="ARBA00022801"/>
    </source>
</evidence>
<dbReference type="PANTHER" id="PTHR11240:SF65">
    <property type="entry name" value="RIBONUCLEASE S-5-LIKE"/>
    <property type="match status" value="1"/>
</dbReference>
<keyword evidence="7" id="KW-1185">Reference proteome</keyword>
<dbReference type="HOGENOM" id="CLU_069912_2_1_1"/>
<dbReference type="PaxDb" id="4113-PGSC0003DMT400067712"/>
<reference evidence="7" key="1">
    <citation type="journal article" date="2011" name="Nature">
        <title>Genome sequence and analysis of the tuber crop potato.</title>
        <authorList>
            <consortium name="The Potato Genome Sequencing Consortium"/>
        </authorList>
    </citation>
    <scope>NUCLEOTIDE SEQUENCE [LARGE SCALE GENOMIC DNA]</scope>
    <source>
        <strain evidence="7">cv. DM1-3 516 R44</strain>
    </source>
</reference>
<keyword evidence="2" id="KW-0255">Endonuclease</keyword>
<keyword evidence="4" id="KW-0456">Lyase</keyword>
<dbReference type="Gramene" id="PGSC0003DMT400067712">
    <property type="protein sequence ID" value="PGSC0003DMT400067712"/>
    <property type="gene ID" value="PGSC0003DMG400026334"/>
</dbReference>
<accession>M1CHR0</accession>
<dbReference type="EnsemblPlants" id="PGSC0003DMT400067712">
    <property type="protein sequence ID" value="PGSC0003DMT400067712"/>
    <property type="gene ID" value="PGSC0003DMG400026334"/>
</dbReference>
<dbReference type="InterPro" id="IPR036430">
    <property type="entry name" value="RNase_T2-like_sf"/>
</dbReference>
<dbReference type="InParanoid" id="M1CHR0"/>
<dbReference type="Gene3D" id="3.90.730.10">
    <property type="entry name" value="Ribonuclease T2-like"/>
    <property type="match status" value="1"/>
</dbReference>
<dbReference type="PANTHER" id="PTHR11240">
    <property type="entry name" value="RIBONUCLEASE T2"/>
    <property type="match status" value="1"/>
</dbReference>
<dbReference type="PROSITE" id="PS00530">
    <property type="entry name" value="RNASE_T2_1"/>
    <property type="match status" value="1"/>
</dbReference>
<dbReference type="AlphaFoldDB" id="M1CHR0"/>
<dbReference type="GO" id="GO:0003723">
    <property type="term" value="F:RNA binding"/>
    <property type="evidence" value="ECO:0007669"/>
    <property type="project" value="InterPro"/>
</dbReference>
<evidence type="ECO:0000256" key="5">
    <source>
        <dbReference type="RuleBase" id="RU004328"/>
    </source>
</evidence>
<dbReference type="CDD" id="cd00374">
    <property type="entry name" value="RNase_T2"/>
    <property type="match status" value="1"/>
</dbReference>
<sequence>MSQQYQIMQYVLQWSPSFCQISNCENGVSQKFSIHGLWPAYGNGHSIHCKCSNITEENEKVKGVMKSNSNLKNLFRIIWPNLKDSGPSYDWLWKHEWENHGCCIGPSLTTTQYFEAAEKIHQNFFVLNGISINLTNYLVQGGVQPSNSVLYSGAKIRGALSRLAGNNIDIYLSCYRKNNNILFKEVHFCFDTKITRFISCPLLQNGLLCNSNVILPTF</sequence>
<keyword evidence="3" id="KW-0378">Hydrolase</keyword>
<reference evidence="6" key="2">
    <citation type="submission" date="2015-06" db="UniProtKB">
        <authorList>
            <consortium name="EnsemblPlants"/>
        </authorList>
    </citation>
    <scope>IDENTIFICATION</scope>
    <source>
        <strain evidence="6">DM1-3 516 R44</strain>
    </source>
</reference>
<dbReference type="GO" id="GO:0006401">
    <property type="term" value="P:RNA catabolic process"/>
    <property type="evidence" value="ECO:0000318"/>
    <property type="project" value="GO_Central"/>
</dbReference>
<name>M1CHR0_SOLTU</name>